<evidence type="ECO:0000313" key="2">
    <source>
        <dbReference type="EMBL" id="CAC5366856.1"/>
    </source>
</evidence>
<proteinExistence type="predicted"/>
<feature type="region of interest" description="Disordered" evidence="1">
    <location>
        <begin position="68"/>
        <end position="130"/>
    </location>
</feature>
<dbReference type="Proteomes" id="UP000507470">
    <property type="component" value="Unassembled WGS sequence"/>
</dbReference>
<reference evidence="2 3" key="1">
    <citation type="submission" date="2020-06" db="EMBL/GenBank/DDBJ databases">
        <authorList>
            <person name="Li R."/>
            <person name="Bekaert M."/>
        </authorList>
    </citation>
    <scope>NUCLEOTIDE SEQUENCE [LARGE SCALE GENOMIC DNA]</scope>
    <source>
        <strain evidence="3">wild</strain>
    </source>
</reference>
<dbReference type="EMBL" id="CACVKT020001348">
    <property type="protein sequence ID" value="CAC5366856.1"/>
    <property type="molecule type" value="Genomic_DNA"/>
</dbReference>
<feature type="compositionally biased region" description="Polar residues" evidence="1">
    <location>
        <begin position="103"/>
        <end position="114"/>
    </location>
</feature>
<protein>
    <submittedName>
        <fullName evidence="2">Uncharacterized protein</fullName>
    </submittedName>
</protein>
<keyword evidence="3" id="KW-1185">Reference proteome</keyword>
<evidence type="ECO:0000313" key="3">
    <source>
        <dbReference type="Proteomes" id="UP000507470"/>
    </source>
</evidence>
<gene>
    <name evidence="2" type="ORF">MCOR_6976</name>
</gene>
<feature type="compositionally biased region" description="Polar residues" evidence="1">
    <location>
        <begin position="68"/>
        <end position="94"/>
    </location>
</feature>
<dbReference type="AlphaFoldDB" id="A0A6J8AE02"/>
<accession>A0A6J8AE02</accession>
<evidence type="ECO:0000256" key="1">
    <source>
        <dbReference type="SAM" id="MobiDB-lite"/>
    </source>
</evidence>
<organism evidence="2 3">
    <name type="scientific">Mytilus coruscus</name>
    <name type="common">Sea mussel</name>
    <dbReference type="NCBI Taxonomy" id="42192"/>
    <lineage>
        <taxon>Eukaryota</taxon>
        <taxon>Metazoa</taxon>
        <taxon>Spiralia</taxon>
        <taxon>Lophotrochozoa</taxon>
        <taxon>Mollusca</taxon>
        <taxon>Bivalvia</taxon>
        <taxon>Autobranchia</taxon>
        <taxon>Pteriomorphia</taxon>
        <taxon>Mytilida</taxon>
        <taxon>Mytiloidea</taxon>
        <taxon>Mytilidae</taxon>
        <taxon>Mytilinae</taxon>
        <taxon>Mytilus</taxon>
    </lineage>
</organism>
<name>A0A6J8AE02_MYTCO</name>
<sequence>MQPPQQNFAYPRNTHMVPPVPPPAYYMQTQHHNLAHPGNLLLTTPLQTIPSTAHLQYAQSGQQAFSLQQRTQPSSSNNMVTHPNSSNNMSTHITKPSVVPPSVNLQPSYQINGNTDKRRNNGKNTSRKSNYLNTRFNKSSENYPFLHSTKMASLNLCVSS</sequence>